<reference evidence="4" key="1">
    <citation type="submission" date="2020-12" db="UniProtKB">
        <authorList>
            <consortium name="WormBaseParasite"/>
        </authorList>
    </citation>
    <scope>IDENTIFICATION</scope>
    <source>
        <strain evidence="4">MHco3</strain>
    </source>
</reference>
<sequence length="274" mass="31694">MSAMAHAENVERMIKMRMIVSMGALLPGVGCYFCIAYTYVFQFDVIANFTQSDQCPGVQSMLPPVSYAIGVWEPQRYFWLFIMFLHCPPRIFFLILYRRAFRNAAPKSACYRRVIYFYTKTMWSELVGLIAVSVLDIKCNFVIHAIAYSLWIISFNFNMLFNTILHHYGGIRETSQKYEVIWRIKLFMFITGVTLSLSTAVSYPLFLAYCIKEAYIAFSIAEYILVGYNSFFYCLSYWEFPRCRLTLGVFDAPKKTRSCSTLPSISSSVAKLPL</sequence>
<dbReference type="PANTHER" id="PTHR12892">
    <property type="entry name" value="FGF RECEPTOR ACTIVATING PROTEIN 1"/>
    <property type="match status" value="1"/>
</dbReference>
<keyword evidence="1" id="KW-0472">Membrane</keyword>
<dbReference type="InterPro" id="IPR039545">
    <property type="entry name" value="PGAP2"/>
</dbReference>
<dbReference type="Proteomes" id="UP000025227">
    <property type="component" value="Unplaced"/>
</dbReference>
<feature type="transmembrane region" description="Helical" evidence="1">
    <location>
        <begin position="186"/>
        <end position="209"/>
    </location>
</feature>
<feature type="transmembrane region" description="Helical" evidence="1">
    <location>
        <begin position="20"/>
        <end position="40"/>
    </location>
</feature>
<keyword evidence="1" id="KW-0812">Transmembrane</keyword>
<dbReference type="GO" id="GO:0000139">
    <property type="term" value="C:Golgi membrane"/>
    <property type="evidence" value="ECO:0007669"/>
    <property type="project" value="InterPro"/>
</dbReference>
<accession>A0A7I4Y665</accession>
<protein>
    <submittedName>
        <fullName evidence="4">Frag1 DRAM Sfk1 domain containing protein</fullName>
    </submittedName>
</protein>
<feature type="transmembrane region" description="Helical" evidence="1">
    <location>
        <begin position="215"/>
        <end position="235"/>
    </location>
</feature>
<evidence type="ECO:0000256" key="1">
    <source>
        <dbReference type="SAM" id="Phobius"/>
    </source>
</evidence>
<feature type="transmembrane region" description="Helical" evidence="1">
    <location>
        <begin position="77"/>
        <end position="97"/>
    </location>
</feature>
<feature type="transmembrane region" description="Helical" evidence="1">
    <location>
        <begin position="117"/>
        <end position="135"/>
    </location>
</feature>
<dbReference type="PANTHER" id="PTHR12892:SF15">
    <property type="entry name" value="POST-GPI ATTACHMENT TO PROTEINS FACTOR 2-LIKE"/>
    <property type="match status" value="1"/>
</dbReference>
<feature type="domain" description="CWH43-like N-terminal" evidence="2">
    <location>
        <begin position="18"/>
        <end position="241"/>
    </location>
</feature>
<keyword evidence="1" id="KW-1133">Transmembrane helix</keyword>
<organism evidence="3 4">
    <name type="scientific">Haemonchus contortus</name>
    <name type="common">Barber pole worm</name>
    <dbReference type="NCBI Taxonomy" id="6289"/>
    <lineage>
        <taxon>Eukaryota</taxon>
        <taxon>Metazoa</taxon>
        <taxon>Ecdysozoa</taxon>
        <taxon>Nematoda</taxon>
        <taxon>Chromadorea</taxon>
        <taxon>Rhabditida</taxon>
        <taxon>Rhabditina</taxon>
        <taxon>Rhabditomorpha</taxon>
        <taxon>Strongyloidea</taxon>
        <taxon>Trichostrongylidae</taxon>
        <taxon>Haemonchus</taxon>
    </lineage>
</organism>
<dbReference type="OMA" id="FAIWIIC"/>
<proteinExistence type="predicted"/>
<dbReference type="WBParaSite" id="HCON_00054010-00001">
    <property type="protein sequence ID" value="HCON_00054010-00001"/>
    <property type="gene ID" value="HCON_00054010"/>
</dbReference>
<keyword evidence="3" id="KW-1185">Reference proteome</keyword>
<dbReference type="InterPro" id="IPR019402">
    <property type="entry name" value="CWH43_N"/>
</dbReference>
<dbReference type="AlphaFoldDB" id="A0A7I4Y665"/>
<dbReference type="OrthoDB" id="5874654at2759"/>
<dbReference type="GO" id="GO:0006506">
    <property type="term" value="P:GPI anchor biosynthetic process"/>
    <property type="evidence" value="ECO:0007669"/>
    <property type="project" value="TreeGrafter"/>
</dbReference>
<dbReference type="GO" id="GO:0005789">
    <property type="term" value="C:endoplasmic reticulum membrane"/>
    <property type="evidence" value="ECO:0007669"/>
    <property type="project" value="TreeGrafter"/>
</dbReference>
<evidence type="ECO:0000313" key="4">
    <source>
        <dbReference type="WBParaSite" id="HCON_00054010-00001"/>
    </source>
</evidence>
<name>A0A7I4Y665_HAECO</name>
<dbReference type="Pfam" id="PF10277">
    <property type="entry name" value="Frag1"/>
    <property type="match status" value="1"/>
</dbReference>
<evidence type="ECO:0000259" key="2">
    <source>
        <dbReference type="Pfam" id="PF10277"/>
    </source>
</evidence>
<evidence type="ECO:0000313" key="3">
    <source>
        <dbReference type="Proteomes" id="UP000025227"/>
    </source>
</evidence>
<feature type="transmembrane region" description="Helical" evidence="1">
    <location>
        <begin position="141"/>
        <end position="165"/>
    </location>
</feature>